<protein>
    <recommendedName>
        <fullName evidence="2">Transglycosylase SLT domain-containing protein</fullName>
    </recommendedName>
</protein>
<name>A0A6J5S820_9CAUD</name>
<accession>A0A6J5S820</accession>
<evidence type="ECO:0000313" key="1">
    <source>
        <dbReference type="EMBL" id="CAB4205053.1"/>
    </source>
</evidence>
<reference evidence="1" key="1">
    <citation type="submission" date="2020-05" db="EMBL/GenBank/DDBJ databases">
        <authorList>
            <person name="Chiriac C."/>
            <person name="Salcher M."/>
            <person name="Ghai R."/>
            <person name="Kavagutti S V."/>
        </authorList>
    </citation>
    <scope>NUCLEOTIDE SEQUENCE</scope>
</reference>
<dbReference type="EMBL" id="LR797354">
    <property type="protein sequence ID" value="CAB4205053.1"/>
    <property type="molecule type" value="Genomic_DNA"/>
</dbReference>
<organism evidence="1">
    <name type="scientific">uncultured Caudovirales phage</name>
    <dbReference type="NCBI Taxonomy" id="2100421"/>
    <lineage>
        <taxon>Viruses</taxon>
        <taxon>Duplodnaviria</taxon>
        <taxon>Heunggongvirae</taxon>
        <taxon>Uroviricota</taxon>
        <taxon>Caudoviricetes</taxon>
        <taxon>Peduoviridae</taxon>
        <taxon>Maltschvirus</taxon>
        <taxon>Maltschvirus maltsch</taxon>
    </lineage>
</organism>
<evidence type="ECO:0008006" key="2">
    <source>
        <dbReference type="Google" id="ProtNLM"/>
    </source>
</evidence>
<sequence>MSELWSRRGRLHERHATHRRRVVRLRLLTVAVRSSRLKRAATPYSSLRRLGLSGEFCLVLALLSVEMTSANASAITQSDHLKVYAHSRIIKDSEYQCFSELIYRESRWNVNASNSQHWGLGQMANKKYKTLDGYSQIDWSLRYIKDRYKTPCLALKHLKRYGWH</sequence>
<gene>
    <name evidence="1" type="ORF">UFOVP1406_19</name>
</gene>
<proteinExistence type="predicted"/>